<evidence type="ECO:0000313" key="3">
    <source>
        <dbReference type="Proteomes" id="UP000054498"/>
    </source>
</evidence>
<organism evidence="2 3">
    <name type="scientific">Monoraphidium neglectum</name>
    <dbReference type="NCBI Taxonomy" id="145388"/>
    <lineage>
        <taxon>Eukaryota</taxon>
        <taxon>Viridiplantae</taxon>
        <taxon>Chlorophyta</taxon>
        <taxon>core chlorophytes</taxon>
        <taxon>Chlorophyceae</taxon>
        <taxon>CS clade</taxon>
        <taxon>Sphaeropleales</taxon>
        <taxon>Selenastraceae</taxon>
        <taxon>Monoraphidium</taxon>
    </lineage>
</organism>
<name>A0A0D2MGW2_9CHLO</name>
<proteinExistence type="predicted"/>
<dbReference type="AlphaFoldDB" id="A0A0D2MGW2"/>
<feature type="compositionally biased region" description="Low complexity" evidence="1">
    <location>
        <begin position="20"/>
        <end position="30"/>
    </location>
</feature>
<dbReference type="EMBL" id="KK101076">
    <property type="protein sequence ID" value="KIZ02310.1"/>
    <property type="molecule type" value="Genomic_DNA"/>
</dbReference>
<accession>A0A0D2MGW2</accession>
<dbReference type="RefSeq" id="XP_013901329.1">
    <property type="nucleotide sequence ID" value="XM_014045875.1"/>
</dbReference>
<evidence type="ECO:0000256" key="1">
    <source>
        <dbReference type="SAM" id="MobiDB-lite"/>
    </source>
</evidence>
<feature type="compositionally biased region" description="Polar residues" evidence="1">
    <location>
        <begin position="1"/>
        <end position="13"/>
    </location>
</feature>
<dbReference type="KEGG" id="mng:MNEG_5643"/>
<reference evidence="2 3" key="1">
    <citation type="journal article" date="2013" name="BMC Genomics">
        <title>Reconstruction of the lipid metabolism for the microalga Monoraphidium neglectum from its genome sequence reveals characteristics suitable for biofuel production.</title>
        <authorList>
            <person name="Bogen C."/>
            <person name="Al-Dilaimi A."/>
            <person name="Albersmeier A."/>
            <person name="Wichmann J."/>
            <person name="Grundmann M."/>
            <person name="Rupp O."/>
            <person name="Lauersen K.J."/>
            <person name="Blifernez-Klassen O."/>
            <person name="Kalinowski J."/>
            <person name="Goesmann A."/>
            <person name="Mussgnug J.H."/>
            <person name="Kruse O."/>
        </authorList>
    </citation>
    <scope>NUCLEOTIDE SEQUENCE [LARGE SCALE GENOMIC DNA]</scope>
    <source>
        <strain evidence="2 3">SAG 48.87</strain>
    </source>
</reference>
<dbReference type="Proteomes" id="UP000054498">
    <property type="component" value="Unassembled WGS sequence"/>
</dbReference>
<dbReference type="GeneID" id="25738520"/>
<evidence type="ECO:0000313" key="2">
    <source>
        <dbReference type="EMBL" id="KIZ02310.1"/>
    </source>
</evidence>
<dbReference type="OrthoDB" id="438440at2759"/>
<sequence length="184" mass="19507">MTATAPKQPNEQSPGDKAEVPAAAAAPEQPAGDDKGFMRSLFEAVGGALAKVGIGKDGKAQAAASKAADKAEDASHTFSEIAGIITTLAKDSLGELLLHPGHATVGVYYLARRHQMEHEAERLDGSHVGDADRVASLARYTDISDCIYPDRYEELVVKGKLLAEDDIIFQNTDVHKLQPVSGGW</sequence>
<keyword evidence="3" id="KW-1185">Reference proteome</keyword>
<feature type="region of interest" description="Disordered" evidence="1">
    <location>
        <begin position="1"/>
        <end position="37"/>
    </location>
</feature>
<gene>
    <name evidence="2" type="ORF">MNEG_5643</name>
</gene>
<protein>
    <submittedName>
        <fullName evidence="2">Uncharacterized protein</fullName>
    </submittedName>
</protein>